<dbReference type="EMBL" id="MU865957">
    <property type="protein sequence ID" value="KAK4446404.1"/>
    <property type="molecule type" value="Genomic_DNA"/>
</dbReference>
<evidence type="ECO:0000313" key="3">
    <source>
        <dbReference type="Proteomes" id="UP001321760"/>
    </source>
</evidence>
<dbReference type="PANTHER" id="PTHR36223:SF1">
    <property type="entry name" value="TRANSCRIPTION ELONGATION FACTOR EAF N-TERMINAL DOMAIN-CONTAINING PROTEIN"/>
    <property type="match status" value="1"/>
</dbReference>
<keyword evidence="3" id="KW-1185">Reference proteome</keyword>
<name>A0AAV9GC34_9PEZI</name>
<organism evidence="2 3">
    <name type="scientific">Podospora aff. communis PSN243</name>
    <dbReference type="NCBI Taxonomy" id="3040156"/>
    <lineage>
        <taxon>Eukaryota</taxon>
        <taxon>Fungi</taxon>
        <taxon>Dikarya</taxon>
        <taxon>Ascomycota</taxon>
        <taxon>Pezizomycotina</taxon>
        <taxon>Sordariomycetes</taxon>
        <taxon>Sordariomycetidae</taxon>
        <taxon>Sordariales</taxon>
        <taxon>Podosporaceae</taxon>
        <taxon>Podospora</taxon>
    </lineage>
</organism>
<dbReference type="InterPro" id="IPR057678">
    <property type="entry name" value="DUF7918"/>
</dbReference>
<comment type="caution">
    <text evidence="2">The sequence shown here is derived from an EMBL/GenBank/DDBJ whole genome shotgun (WGS) entry which is preliminary data.</text>
</comment>
<gene>
    <name evidence="2" type="ORF">QBC34DRAFT_305104</name>
</gene>
<dbReference type="PANTHER" id="PTHR36223">
    <property type="entry name" value="BETA-LACTAMASE-TYPE TRANSPEPTIDASE FOLD DOMAIN CONTAINING PROTEIN"/>
    <property type="match status" value="1"/>
</dbReference>
<sequence length="328" mass="37416">MAVIDHIRGLEVTVEISGKPGKKYDPDGEDVASPPKLNFHIPAHVENGQPQQSPYIVKYIEAQPGARFNFHINRQPTFRHCGDHIAAAVQVDNNHDTANKGTTWSCKIRHWVTFDAKHGYRDCNFRFAKLDIDSEGHTSAQEVKQLLAKVRSLGVLRVALYHMKSSNIENVVCGASDLSSLKNVPEKCLEGRSVDTAASWDIQRSKHQRPFTKLVDAYEDKSKRPFAVFEFRYRSMDGLVKEGIVSRPRIDDEVQEMTDAEARRLARESLELRRVCASVKLEKRSGIEREREEPAPLNDESFQARYKARRLPSGRFEVDLTDDRQYLV</sequence>
<protein>
    <recommendedName>
        <fullName evidence="1">DUF7918 domain-containing protein</fullName>
    </recommendedName>
</protein>
<reference evidence="2" key="1">
    <citation type="journal article" date="2023" name="Mol. Phylogenet. Evol.">
        <title>Genome-scale phylogeny and comparative genomics of the fungal order Sordariales.</title>
        <authorList>
            <person name="Hensen N."/>
            <person name="Bonometti L."/>
            <person name="Westerberg I."/>
            <person name="Brannstrom I.O."/>
            <person name="Guillou S."/>
            <person name="Cros-Aarteil S."/>
            <person name="Calhoun S."/>
            <person name="Haridas S."/>
            <person name="Kuo A."/>
            <person name="Mondo S."/>
            <person name="Pangilinan J."/>
            <person name="Riley R."/>
            <person name="LaButti K."/>
            <person name="Andreopoulos B."/>
            <person name="Lipzen A."/>
            <person name="Chen C."/>
            <person name="Yan M."/>
            <person name="Daum C."/>
            <person name="Ng V."/>
            <person name="Clum A."/>
            <person name="Steindorff A."/>
            <person name="Ohm R.A."/>
            <person name="Martin F."/>
            <person name="Silar P."/>
            <person name="Natvig D.O."/>
            <person name="Lalanne C."/>
            <person name="Gautier V."/>
            <person name="Ament-Velasquez S.L."/>
            <person name="Kruys A."/>
            <person name="Hutchinson M.I."/>
            <person name="Powell A.J."/>
            <person name="Barry K."/>
            <person name="Miller A.N."/>
            <person name="Grigoriev I.V."/>
            <person name="Debuchy R."/>
            <person name="Gladieux P."/>
            <person name="Hiltunen Thoren M."/>
            <person name="Johannesson H."/>
        </authorList>
    </citation>
    <scope>NUCLEOTIDE SEQUENCE</scope>
    <source>
        <strain evidence="2">PSN243</strain>
    </source>
</reference>
<evidence type="ECO:0000259" key="1">
    <source>
        <dbReference type="Pfam" id="PF25534"/>
    </source>
</evidence>
<evidence type="ECO:0000313" key="2">
    <source>
        <dbReference type="EMBL" id="KAK4446404.1"/>
    </source>
</evidence>
<feature type="domain" description="DUF7918" evidence="1">
    <location>
        <begin position="9"/>
        <end position="247"/>
    </location>
</feature>
<proteinExistence type="predicted"/>
<reference evidence="2" key="2">
    <citation type="submission" date="2023-05" db="EMBL/GenBank/DDBJ databases">
        <authorList>
            <consortium name="Lawrence Berkeley National Laboratory"/>
            <person name="Steindorff A."/>
            <person name="Hensen N."/>
            <person name="Bonometti L."/>
            <person name="Westerberg I."/>
            <person name="Brannstrom I.O."/>
            <person name="Guillou S."/>
            <person name="Cros-Aarteil S."/>
            <person name="Calhoun S."/>
            <person name="Haridas S."/>
            <person name="Kuo A."/>
            <person name="Mondo S."/>
            <person name="Pangilinan J."/>
            <person name="Riley R."/>
            <person name="Labutti K."/>
            <person name="Andreopoulos B."/>
            <person name="Lipzen A."/>
            <person name="Chen C."/>
            <person name="Yanf M."/>
            <person name="Daum C."/>
            <person name="Ng V."/>
            <person name="Clum A."/>
            <person name="Ohm R."/>
            <person name="Martin F."/>
            <person name="Silar P."/>
            <person name="Natvig D."/>
            <person name="Lalanne C."/>
            <person name="Gautier V."/>
            <person name="Ament-Velasquez S.L."/>
            <person name="Kruys A."/>
            <person name="Hutchinson M.I."/>
            <person name="Powell A.J."/>
            <person name="Barry K."/>
            <person name="Miller A.N."/>
            <person name="Grigoriev I.V."/>
            <person name="Debuchy R."/>
            <person name="Gladieux P."/>
            <person name="Thoren M.H."/>
            <person name="Johannesson H."/>
        </authorList>
    </citation>
    <scope>NUCLEOTIDE SEQUENCE</scope>
    <source>
        <strain evidence="2">PSN243</strain>
    </source>
</reference>
<accession>A0AAV9GC34</accession>
<dbReference type="AlphaFoldDB" id="A0AAV9GC34"/>
<dbReference type="Pfam" id="PF25534">
    <property type="entry name" value="DUF7918"/>
    <property type="match status" value="1"/>
</dbReference>
<dbReference type="Proteomes" id="UP001321760">
    <property type="component" value="Unassembled WGS sequence"/>
</dbReference>